<dbReference type="PROSITE" id="PS50088">
    <property type="entry name" value="ANK_REPEAT"/>
    <property type="match status" value="3"/>
</dbReference>
<organism evidence="4 5">
    <name type="scientific">Mytilus coruscus</name>
    <name type="common">Sea mussel</name>
    <dbReference type="NCBI Taxonomy" id="42192"/>
    <lineage>
        <taxon>Eukaryota</taxon>
        <taxon>Metazoa</taxon>
        <taxon>Spiralia</taxon>
        <taxon>Lophotrochozoa</taxon>
        <taxon>Mollusca</taxon>
        <taxon>Bivalvia</taxon>
        <taxon>Autobranchia</taxon>
        <taxon>Pteriomorphia</taxon>
        <taxon>Mytilida</taxon>
        <taxon>Mytiloidea</taxon>
        <taxon>Mytilidae</taxon>
        <taxon>Mytilinae</taxon>
        <taxon>Mytilus</taxon>
    </lineage>
</organism>
<feature type="repeat" description="ANK" evidence="3">
    <location>
        <begin position="256"/>
        <end position="288"/>
    </location>
</feature>
<evidence type="ECO:0000313" key="4">
    <source>
        <dbReference type="EMBL" id="CAC5380610.1"/>
    </source>
</evidence>
<feature type="repeat" description="ANK" evidence="3">
    <location>
        <begin position="190"/>
        <end position="222"/>
    </location>
</feature>
<dbReference type="InterPro" id="IPR036770">
    <property type="entry name" value="Ankyrin_rpt-contain_sf"/>
</dbReference>
<feature type="repeat" description="ANK" evidence="3">
    <location>
        <begin position="223"/>
        <end position="255"/>
    </location>
</feature>
<keyword evidence="1" id="KW-0677">Repeat</keyword>
<evidence type="ECO:0000256" key="2">
    <source>
        <dbReference type="ARBA" id="ARBA00023043"/>
    </source>
</evidence>
<dbReference type="PROSITE" id="PS50297">
    <property type="entry name" value="ANK_REP_REGION"/>
    <property type="match status" value="3"/>
</dbReference>
<dbReference type="Gene3D" id="1.25.40.20">
    <property type="entry name" value="Ankyrin repeat-containing domain"/>
    <property type="match status" value="2"/>
</dbReference>
<accession>A0A6J8BBC7</accession>
<dbReference type="SUPFAM" id="SSF48403">
    <property type="entry name" value="Ankyrin repeat"/>
    <property type="match status" value="1"/>
</dbReference>
<dbReference type="PANTHER" id="PTHR24171">
    <property type="entry name" value="ANKYRIN REPEAT DOMAIN-CONTAINING PROTEIN 39-RELATED"/>
    <property type="match status" value="1"/>
</dbReference>
<evidence type="ECO:0000256" key="1">
    <source>
        <dbReference type="ARBA" id="ARBA00022737"/>
    </source>
</evidence>
<keyword evidence="5" id="KW-1185">Reference proteome</keyword>
<evidence type="ECO:0000256" key="3">
    <source>
        <dbReference type="PROSITE-ProRule" id="PRU00023"/>
    </source>
</evidence>
<dbReference type="EMBL" id="CACVKT020002920">
    <property type="protein sequence ID" value="CAC5380610.1"/>
    <property type="molecule type" value="Genomic_DNA"/>
</dbReference>
<dbReference type="OrthoDB" id="7464126at2759"/>
<dbReference type="AlphaFoldDB" id="A0A6J8BBC7"/>
<dbReference type="PANTHER" id="PTHR24171:SF10">
    <property type="entry name" value="ANKYRIN REPEAT DOMAIN-CONTAINING PROTEIN 29-LIKE"/>
    <property type="match status" value="1"/>
</dbReference>
<reference evidence="4 5" key="1">
    <citation type="submission" date="2020-06" db="EMBL/GenBank/DDBJ databases">
        <authorList>
            <person name="Li R."/>
            <person name="Bekaert M."/>
        </authorList>
    </citation>
    <scope>NUCLEOTIDE SEQUENCE [LARGE SCALE GENOMIC DNA]</scope>
    <source>
        <strain evidence="5">wild</strain>
    </source>
</reference>
<dbReference type="Pfam" id="PF12796">
    <property type="entry name" value="Ank_2"/>
    <property type="match status" value="1"/>
</dbReference>
<dbReference type="Proteomes" id="UP000507470">
    <property type="component" value="Unassembled WGS sequence"/>
</dbReference>
<gene>
    <name evidence="4" type="ORF">MCOR_16550</name>
</gene>
<dbReference type="Pfam" id="PF00023">
    <property type="entry name" value="Ank"/>
    <property type="match status" value="1"/>
</dbReference>
<name>A0A6J8BBC7_MYTCO</name>
<sequence length="303" mass="34582">MLVKSTELHQRQNLKKALDTLDGTFICKQNGIYRTVHDKLFDFLAHYFGQKMIECLIDHGDSNLVHERFIWQKSPDDKNSNIDFIIDIPDDYLKSYLKRFIKDWSAGKVSDVFSNNNMKESSFRQKLLQYLLQLDKPQQVTLANTKDTVLPKENCASGNTPLIGTCYDGYTDMVQWLLHNDVDVDQCRDDGVTGLYMASQEGNTDIVKLLLERNPNVDLCDNDDCSPLYMASQNGHTDIVKLLLEKDPNVDLCDNDGCSPLYMASQNGHTDIVKLLLEKDPNVDLCNNEDCSPLLHGKSEWTY</sequence>
<dbReference type="InterPro" id="IPR002110">
    <property type="entry name" value="Ankyrin_rpt"/>
</dbReference>
<protein>
    <submittedName>
        <fullName evidence="4">Uncharacterized protein</fullName>
    </submittedName>
</protein>
<keyword evidence="2 3" id="KW-0040">ANK repeat</keyword>
<evidence type="ECO:0000313" key="5">
    <source>
        <dbReference type="Proteomes" id="UP000507470"/>
    </source>
</evidence>
<proteinExistence type="predicted"/>
<dbReference type="SMART" id="SM00248">
    <property type="entry name" value="ANK"/>
    <property type="match status" value="4"/>
</dbReference>